<dbReference type="Proteomes" id="UP000000851">
    <property type="component" value="Chromosome"/>
</dbReference>
<organism evidence="2 3">
    <name type="scientific">Catenulispora acidiphila (strain DSM 44928 / JCM 14897 / NBRC 102108 / NRRL B-24433 / ID139908)</name>
    <dbReference type="NCBI Taxonomy" id="479433"/>
    <lineage>
        <taxon>Bacteria</taxon>
        <taxon>Bacillati</taxon>
        <taxon>Actinomycetota</taxon>
        <taxon>Actinomycetes</taxon>
        <taxon>Catenulisporales</taxon>
        <taxon>Catenulisporaceae</taxon>
        <taxon>Catenulispora</taxon>
    </lineage>
</organism>
<name>C7Q162_CATAD</name>
<accession>C7Q162</accession>
<gene>
    <name evidence="2" type="ordered locus">Caci_2828</name>
</gene>
<dbReference type="KEGG" id="cai:Caci_2828"/>
<proteinExistence type="predicted"/>
<sequence length="163" mass="17653" precursor="true">MATHSALSSLWPVVVGVGGPSGLAAAGTYFLTRRQHKEQRQQHANDAHEAEHQHDVQTAQGLTATALSLLEPVKEALSEAEQRIKALQKQVGDLESAAASLTSAMETLTTSSAAERQQLEEQLAEVTAERDETQDELAAITIERDTLRAELETHRRQSHGGVI</sequence>
<feature type="compositionally biased region" description="Basic and acidic residues" evidence="1">
    <location>
        <begin position="38"/>
        <end position="55"/>
    </location>
</feature>
<dbReference type="EMBL" id="CP001700">
    <property type="protein sequence ID" value="ACU71737.1"/>
    <property type="molecule type" value="Genomic_DNA"/>
</dbReference>
<evidence type="ECO:0000256" key="1">
    <source>
        <dbReference type="SAM" id="MobiDB-lite"/>
    </source>
</evidence>
<dbReference type="STRING" id="479433.Caci_2828"/>
<reference evidence="2 3" key="1">
    <citation type="journal article" date="2009" name="Stand. Genomic Sci.">
        <title>Complete genome sequence of Catenulispora acidiphila type strain (ID 139908).</title>
        <authorList>
            <person name="Copeland A."/>
            <person name="Lapidus A."/>
            <person name="Glavina Del Rio T."/>
            <person name="Nolan M."/>
            <person name="Lucas S."/>
            <person name="Chen F."/>
            <person name="Tice H."/>
            <person name="Cheng J.F."/>
            <person name="Bruce D."/>
            <person name="Goodwin L."/>
            <person name="Pitluck S."/>
            <person name="Mikhailova N."/>
            <person name="Pati A."/>
            <person name="Ivanova N."/>
            <person name="Mavromatis K."/>
            <person name="Chen A."/>
            <person name="Palaniappan K."/>
            <person name="Chain P."/>
            <person name="Land M."/>
            <person name="Hauser L."/>
            <person name="Chang Y.J."/>
            <person name="Jeffries C.D."/>
            <person name="Chertkov O."/>
            <person name="Brettin T."/>
            <person name="Detter J.C."/>
            <person name="Han C."/>
            <person name="Ali Z."/>
            <person name="Tindall B.J."/>
            <person name="Goker M."/>
            <person name="Bristow J."/>
            <person name="Eisen J.A."/>
            <person name="Markowitz V."/>
            <person name="Hugenholtz P."/>
            <person name="Kyrpides N.C."/>
            <person name="Klenk H.P."/>
        </authorList>
    </citation>
    <scope>NUCLEOTIDE SEQUENCE [LARGE SCALE GENOMIC DNA]</scope>
    <source>
        <strain evidence="3">DSM 44928 / JCM 14897 / NBRC 102108 / NRRL B-24433 / ID139908</strain>
    </source>
</reference>
<dbReference type="AlphaFoldDB" id="C7Q162"/>
<evidence type="ECO:0000313" key="2">
    <source>
        <dbReference type="EMBL" id="ACU71737.1"/>
    </source>
</evidence>
<protein>
    <submittedName>
        <fullName evidence="2">Uncharacterized protein</fullName>
    </submittedName>
</protein>
<feature type="region of interest" description="Disordered" evidence="1">
    <location>
        <begin position="35"/>
        <end position="56"/>
    </location>
</feature>
<evidence type="ECO:0000313" key="3">
    <source>
        <dbReference type="Proteomes" id="UP000000851"/>
    </source>
</evidence>
<keyword evidence="3" id="KW-1185">Reference proteome</keyword>
<dbReference type="RefSeq" id="WP_012787030.1">
    <property type="nucleotide sequence ID" value="NC_013131.1"/>
</dbReference>
<dbReference type="InParanoid" id="C7Q162"/>
<dbReference type="HOGENOM" id="CLU_1624158_0_0_11"/>